<reference evidence="2" key="1">
    <citation type="submission" date="2022-09" db="EMBL/GenBank/DDBJ databases">
        <title>Complete genome sequence of Pseudomonas promysalinigenes strain RL-WG26, a newly isolated PGPR with the potential for plant salinity stress alleviation.</title>
        <authorList>
            <person name="Ren L."/>
            <person name="Wang G."/>
            <person name="Hu H."/>
        </authorList>
    </citation>
    <scope>NUCLEOTIDE SEQUENCE</scope>
    <source>
        <strain evidence="2">RL-WG26</strain>
    </source>
</reference>
<dbReference type="Proteomes" id="UP001064504">
    <property type="component" value="Chromosome"/>
</dbReference>
<sequence length="180" mass="20220">MKYYYITQSDEFKTLVGKGDELALYDAAQQYAFGKDFSAVFSRQYELEFNSDDKRKKDGSDVFTFFSPVLVLTSKAKSLLQSIASDSFVDVDVLSPNPDHLGVVVDAKIDGALNKELSEFDEYPNGLVVYKLVLNHQAVQGFDVFRVTENPLSIYVSDRFLEAAKRIGLKGLDFKEVEAV</sequence>
<evidence type="ECO:0000313" key="3">
    <source>
        <dbReference type="Proteomes" id="UP001064504"/>
    </source>
</evidence>
<dbReference type="RefSeq" id="WP_261745549.1">
    <property type="nucleotide sequence ID" value="NZ_CP104557.1"/>
</dbReference>
<keyword evidence="3" id="KW-1185">Reference proteome</keyword>
<dbReference type="Pfam" id="PF07791">
    <property type="entry name" value="Imm11"/>
    <property type="match status" value="1"/>
</dbReference>
<proteinExistence type="predicted"/>
<dbReference type="EMBL" id="CP104557">
    <property type="protein sequence ID" value="UXH42191.1"/>
    <property type="molecule type" value="Genomic_DNA"/>
</dbReference>
<feature type="domain" description="Immunity MXAN-0049 protein" evidence="1">
    <location>
        <begin position="47"/>
        <end position="178"/>
    </location>
</feature>
<evidence type="ECO:0000313" key="2">
    <source>
        <dbReference type="EMBL" id="UXH42191.1"/>
    </source>
</evidence>
<name>A0ABY6AVJ9_9PSED</name>
<evidence type="ECO:0000259" key="1">
    <source>
        <dbReference type="Pfam" id="PF07791"/>
    </source>
</evidence>
<protein>
    <submittedName>
        <fullName evidence="2">Double-CXXCG motif protein</fullName>
    </submittedName>
</protein>
<accession>A0ABY6AVJ9</accession>
<gene>
    <name evidence="2" type="ORF">N5C08_12010</name>
</gene>
<dbReference type="InterPro" id="IPR012433">
    <property type="entry name" value="Imm11"/>
</dbReference>
<organism evidence="2 3">
    <name type="scientific">Pseudomonas promysalinigenes</name>
    <dbReference type="NCBI Taxonomy" id="485898"/>
    <lineage>
        <taxon>Bacteria</taxon>
        <taxon>Pseudomonadati</taxon>
        <taxon>Pseudomonadota</taxon>
        <taxon>Gammaproteobacteria</taxon>
        <taxon>Pseudomonadales</taxon>
        <taxon>Pseudomonadaceae</taxon>
        <taxon>Pseudomonas</taxon>
    </lineage>
</organism>